<dbReference type="Proteomes" id="UP000199073">
    <property type="component" value="Unassembled WGS sequence"/>
</dbReference>
<dbReference type="EMBL" id="FNJI01000033">
    <property type="protein sequence ID" value="SDP66884.1"/>
    <property type="molecule type" value="Genomic_DNA"/>
</dbReference>
<dbReference type="RefSeq" id="WP_092225395.1">
    <property type="nucleotide sequence ID" value="NZ_FNJI01000033.1"/>
</dbReference>
<keyword evidence="2" id="KW-1185">Reference proteome</keyword>
<evidence type="ECO:0000313" key="2">
    <source>
        <dbReference type="Proteomes" id="UP000199073"/>
    </source>
</evidence>
<gene>
    <name evidence="1" type="ORF">SAMN05660330_03617</name>
</gene>
<reference evidence="1 2" key="1">
    <citation type="submission" date="2016-10" db="EMBL/GenBank/DDBJ databases">
        <authorList>
            <person name="de Groot N.N."/>
        </authorList>
    </citation>
    <scope>NUCLEOTIDE SEQUENCE [LARGE SCALE GENOMIC DNA]</scope>
    <source>
        <strain evidence="1 2">DSM 12130</strain>
    </source>
</reference>
<accession>A0A1H0UL52</accession>
<dbReference type="InterPro" id="IPR045441">
    <property type="entry name" value="DUF6506"/>
</dbReference>
<name>A0A1H0UL52_9BACT</name>
<proteinExistence type="predicted"/>
<protein>
    <submittedName>
        <fullName evidence="1">Uncharacterized protein</fullName>
    </submittedName>
</protein>
<organism evidence="1 2">
    <name type="scientific">Desulforhopalus singaporensis</name>
    <dbReference type="NCBI Taxonomy" id="91360"/>
    <lineage>
        <taxon>Bacteria</taxon>
        <taxon>Pseudomonadati</taxon>
        <taxon>Thermodesulfobacteriota</taxon>
        <taxon>Desulfobulbia</taxon>
        <taxon>Desulfobulbales</taxon>
        <taxon>Desulfocapsaceae</taxon>
        <taxon>Desulforhopalus</taxon>
    </lineage>
</organism>
<dbReference type="AlphaFoldDB" id="A0A1H0UL52"/>
<evidence type="ECO:0000313" key="1">
    <source>
        <dbReference type="EMBL" id="SDP66884.1"/>
    </source>
</evidence>
<sequence length="91" mass="9661">MAQFQYGFIIKAPGYSLGQNSQSLESPQFKSNIVGVGSVDEACEAARQLVEKGVTLLELCSGFKADDARLISSAIDGAAKVGYIGEFIVKQ</sequence>
<dbReference type="Pfam" id="PF20116">
    <property type="entry name" value="DUF6506"/>
    <property type="match status" value="1"/>
</dbReference>
<dbReference type="OrthoDB" id="8595161at2"/>